<proteinExistence type="predicted"/>
<dbReference type="OrthoDB" id="10428900at2759"/>
<keyword evidence="2" id="KW-1185">Reference proteome</keyword>
<dbReference type="EMBL" id="MLAK01000250">
    <property type="protein sequence ID" value="OHT15256.1"/>
    <property type="molecule type" value="Genomic_DNA"/>
</dbReference>
<dbReference type="VEuPathDB" id="TrichDB:TRFO_14300"/>
<dbReference type="SUPFAM" id="SSF47113">
    <property type="entry name" value="Histone-fold"/>
    <property type="match status" value="2"/>
</dbReference>
<sequence>MFLSGACADNILKTVLPDVTLSSMGLMDLNNGILLLIDRITNNIAPLVEMKAEEVELALHHFLPENLIEAAKTAANAAVQKFTSSGAKIEKCEEKDFPLDDLLSRLREKYHSVRINENTVVYMASCIETAVAELLKACGEKAMTQNRKQISRMDVKWVLANNFEIAPFFT</sequence>
<evidence type="ECO:0000313" key="2">
    <source>
        <dbReference type="Proteomes" id="UP000179807"/>
    </source>
</evidence>
<dbReference type="GO" id="GO:0046982">
    <property type="term" value="F:protein heterodimerization activity"/>
    <property type="evidence" value="ECO:0007669"/>
    <property type="project" value="InterPro"/>
</dbReference>
<dbReference type="Proteomes" id="UP000179807">
    <property type="component" value="Unassembled WGS sequence"/>
</dbReference>
<dbReference type="Gene3D" id="1.10.20.10">
    <property type="entry name" value="Histone, subunit A"/>
    <property type="match status" value="1"/>
</dbReference>
<dbReference type="GeneID" id="94832438"/>
<protein>
    <submittedName>
        <fullName evidence="1">Uncharacterized protein</fullName>
    </submittedName>
</protein>
<evidence type="ECO:0000313" key="1">
    <source>
        <dbReference type="EMBL" id="OHT15256.1"/>
    </source>
</evidence>
<dbReference type="RefSeq" id="XP_068368392.1">
    <property type="nucleotide sequence ID" value="XM_068497734.1"/>
</dbReference>
<dbReference type="InterPro" id="IPR009072">
    <property type="entry name" value="Histone-fold"/>
</dbReference>
<organism evidence="1 2">
    <name type="scientific">Tritrichomonas foetus</name>
    <dbReference type="NCBI Taxonomy" id="1144522"/>
    <lineage>
        <taxon>Eukaryota</taxon>
        <taxon>Metamonada</taxon>
        <taxon>Parabasalia</taxon>
        <taxon>Tritrichomonadida</taxon>
        <taxon>Tritrichomonadidae</taxon>
        <taxon>Tritrichomonas</taxon>
    </lineage>
</organism>
<accession>A0A1J4KWJ8</accession>
<comment type="caution">
    <text evidence="1">The sequence shown here is derived from an EMBL/GenBank/DDBJ whole genome shotgun (WGS) entry which is preliminary data.</text>
</comment>
<dbReference type="AlphaFoldDB" id="A0A1J4KWJ8"/>
<gene>
    <name evidence="1" type="ORF">TRFO_14300</name>
</gene>
<name>A0A1J4KWJ8_9EUKA</name>
<reference evidence="1" key="1">
    <citation type="submission" date="2016-10" db="EMBL/GenBank/DDBJ databases">
        <authorList>
            <person name="Benchimol M."/>
            <person name="Almeida L.G."/>
            <person name="Vasconcelos A.T."/>
            <person name="Perreira-Neves A."/>
            <person name="Rosa I.A."/>
            <person name="Tasca T."/>
            <person name="Bogo M.R."/>
            <person name="de Souza W."/>
        </authorList>
    </citation>
    <scope>NUCLEOTIDE SEQUENCE [LARGE SCALE GENOMIC DNA]</scope>
    <source>
        <strain evidence="1">K</strain>
    </source>
</reference>